<protein>
    <submittedName>
        <fullName evidence="1">Uncharacterized protein</fullName>
    </submittedName>
</protein>
<dbReference type="Proteomes" id="UP000245250">
    <property type="component" value="Chromosome"/>
</dbReference>
<dbReference type="KEGG" id="fcr:HYN56_21500"/>
<evidence type="ECO:0000313" key="1">
    <source>
        <dbReference type="EMBL" id="AWK06665.1"/>
    </source>
</evidence>
<proteinExistence type="predicted"/>
<gene>
    <name evidence="1" type="ORF">HYN56_21500</name>
</gene>
<dbReference type="EMBL" id="CP029255">
    <property type="protein sequence ID" value="AWK06665.1"/>
    <property type="molecule type" value="Genomic_DNA"/>
</dbReference>
<organism evidence="1 2">
    <name type="scientific">Flavobacterium crocinum</name>
    <dbReference type="NCBI Taxonomy" id="2183896"/>
    <lineage>
        <taxon>Bacteria</taxon>
        <taxon>Pseudomonadati</taxon>
        <taxon>Bacteroidota</taxon>
        <taxon>Flavobacteriia</taxon>
        <taxon>Flavobacteriales</taxon>
        <taxon>Flavobacteriaceae</taxon>
        <taxon>Flavobacterium</taxon>
    </lineage>
</organism>
<accession>A0A2S1YRE2</accession>
<reference evidence="1 2" key="1">
    <citation type="submission" date="2018-05" db="EMBL/GenBank/DDBJ databases">
        <title>Genome sequencing of Flavobacterium sp. HYN0056.</title>
        <authorList>
            <person name="Yi H."/>
            <person name="Baek C."/>
        </authorList>
    </citation>
    <scope>NUCLEOTIDE SEQUENCE [LARGE SCALE GENOMIC DNA]</scope>
    <source>
        <strain evidence="1 2">HYN0056</strain>
    </source>
</reference>
<keyword evidence="2" id="KW-1185">Reference proteome</keyword>
<name>A0A2S1YRE2_9FLAO</name>
<dbReference type="OrthoDB" id="1377294at2"/>
<sequence length="80" mass="9799">MMSLPDQLYNMKFAEYFDSIRKMYLMDEKFKVICDNYCSNVVNGENYRKKKEKNFIKEQECEILSKELEEEILFYIVRNS</sequence>
<dbReference type="AlphaFoldDB" id="A0A2S1YRE2"/>
<evidence type="ECO:0000313" key="2">
    <source>
        <dbReference type="Proteomes" id="UP000245250"/>
    </source>
</evidence>